<dbReference type="InterPro" id="IPR057444">
    <property type="entry name" value="Znf-CCCH_AtC3H23-like"/>
</dbReference>
<evidence type="ECO:0000256" key="1">
    <source>
        <dbReference type="ARBA" id="ARBA00022723"/>
    </source>
</evidence>
<evidence type="ECO:0000256" key="5">
    <source>
        <dbReference type="PROSITE-ProRule" id="PRU00723"/>
    </source>
</evidence>
<keyword evidence="2 5" id="KW-0863">Zinc-finger</keyword>
<feature type="region of interest" description="Disordered" evidence="6">
    <location>
        <begin position="1"/>
        <end position="23"/>
    </location>
</feature>
<dbReference type="Gene3D" id="3.30.1370.210">
    <property type="match status" value="1"/>
</dbReference>
<evidence type="ECO:0000256" key="4">
    <source>
        <dbReference type="ARBA" id="ARBA00023125"/>
    </source>
</evidence>
<feature type="zinc finger region" description="C3H1-type" evidence="5">
    <location>
        <begin position="126"/>
        <end position="148"/>
    </location>
</feature>
<evidence type="ECO:0000256" key="2">
    <source>
        <dbReference type="ARBA" id="ARBA00022771"/>
    </source>
</evidence>
<dbReference type="EMBL" id="PYDT01000007">
    <property type="protein sequence ID" value="THU55432.1"/>
    <property type="molecule type" value="Genomic_DNA"/>
</dbReference>
<keyword evidence="3 5" id="KW-0862">Zinc</keyword>
<accession>A0A4S8J4M8</accession>
<dbReference type="GO" id="GO:0003677">
    <property type="term" value="F:DNA binding"/>
    <property type="evidence" value="ECO:0007669"/>
    <property type="project" value="UniProtKB-KW"/>
</dbReference>
<dbReference type="SMART" id="SM00356">
    <property type="entry name" value="ZnF_C3H1"/>
    <property type="match status" value="1"/>
</dbReference>
<feature type="domain" description="C3H1-type" evidence="7">
    <location>
        <begin position="126"/>
        <end position="148"/>
    </location>
</feature>
<keyword evidence="9" id="KW-1185">Reference proteome</keyword>
<protein>
    <recommendedName>
        <fullName evidence="7">C3H1-type domain-containing protein</fullName>
    </recommendedName>
</protein>
<organism evidence="8 9">
    <name type="scientific">Musa balbisiana</name>
    <name type="common">Banana</name>
    <dbReference type="NCBI Taxonomy" id="52838"/>
    <lineage>
        <taxon>Eukaryota</taxon>
        <taxon>Viridiplantae</taxon>
        <taxon>Streptophyta</taxon>
        <taxon>Embryophyta</taxon>
        <taxon>Tracheophyta</taxon>
        <taxon>Spermatophyta</taxon>
        <taxon>Magnoliopsida</taxon>
        <taxon>Liliopsida</taxon>
        <taxon>Zingiberales</taxon>
        <taxon>Musaceae</taxon>
        <taxon>Musa</taxon>
    </lineage>
</organism>
<proteinExistence type="predicted"/>
<sequence length="374" mass="41939">MCGGGSCRSRSRQKTTPPPPPIEPFGIIGRALGNAIVSGDDGELGFASTLKVTEKKKREYPVDPFLPDLRIDGGIYSTDEFRMFCFKVLPCTRAYAHDWTACPFVHPGETARRRDPIKYRYAAWFPCPAFRRGGCTRGDLCRFAHGVFERWLHPTQYRTVMCRDGGRCARRCRCCYVLTALLRLPGLHDFSATGIHIPFGESSTQLIVQTHLIPPLAADISSPTRYDSDQLRPWPPQQQQHHSLYPSIDANVSKFPSPLQGSALPITPPDVSFRLGARDLQSPSPIFAWPSKWVARCEMDEEEVLGGLLGRSPWAEEPDVSWVQSLVGPPEVKVRNDTRRSSAGTDTDEFMNSCICEAWLQEFMQIEPPPPPKH</sequence>
<evidence type="ECO:0000313" key="8">
    <source>
        <dbReference type="EMBL" id="THU55432.1"/>
    </source>
</evidence>
<dbReference type="Pfam" id="PF25512">
    <property type="entry name" value="zf-CCCH_AtC3H23"/>
    <property type="match status" value="1"/>
</dbReference>
<dbReference type="InterPro" id="IPR045234">
    <property type="entry name" value="Unkempt-like"/>
</dbReference>
<evidence type="ECO:0000256" key="3">
    <source>
        <dbReference type="ARBA" id="ARBA00022833"/>
    </source>
</evidence>
<gene>
    <name evidence="8" type="ORF">C4D60_Mb11t06470</name>
</gene>
<keyword evidence="1 5" id="KW-0479">Metal-binding</keyword>
<dbReference type="InterPro" id="IPR000571">
    <property type="entry name" value="Znf_CCCH"/>
</dbReference>
<dbReference type="PROSITE" id="PS50103">
    <property type="entry name" value="ZF_C3H1"/>
    <property type="match status" value="1"/>
</dbReference>
<name>A0A4S8J4M8_MUSBA</name>
<evidence type="ECO:0000259" key="7">
    <source>
        <dbReference type="PROSITE" id="PS50103"/>
    </source>
</evidence>
<evidence type="ECO:0000256" key="6">
    <source>
        <dbReference type="SAM" id="MobiDB-lite"/>
    </source>
</evidence>
<dbReference type="Proteomes" id="UP000317650">
    <property type="component" value="Chromosome 11"/>
</dbReference>
<dbReference type="PANTHER" id="PTHR14493:SF90">
    <property type="entry name" value="ZINC FINGER CCCH DOMAIN-CONTAINING PROTEIN 2"/>
    <property type="match status" value="1"/>
</dbReference>
<dbReference type="AlphaFoldDB" id="A0A4S8J4M8"/>
<comment type="caution">
    <text evidence="8">The sequence shown here is derived from an EMBL/GenBank/DDBJ whole genome shotgun (WGS) entry which is preliminary data.</text>
</comment>
<keyword evidence="4" id="KW-0238">DNA-binding</keyword>
<dbReference type="Pfam" id="PF00642">
    <property type="entry name" value="zf-CCCH"/>
    <property type="match status" value="1"/>
</dbReference>
<reference evidence="8 9" key="1">
    <citation type="journal article" date="2019" name="Nat. Plants">
        <title>Genome sequencing of Musa balbisiana reveals subgenome evolution and function divergence in polyploid bananas.</title>
        <authorList>
            <person name="Yao X."/>
        </authorList>
    </citation>
    <scope>NUCLEOTIDE SEQUENCE [LARGE SCALE GENOMIC DNA]</scope>
    <source>
        <strain evidence="9">cv. DH-PKW</strain>
        <tissue evidence="8">Leaves</tissue>
    </source>
</reference>
<dbReference type="STRING" id="52838.A0A4S8J4M8"/>
<dbReference type="PANTHER" id="PTHR14493">
    <property type="entry name" value="UNKEMPT FAMILY MEMBER"/>
    <property type="match status" value="1"/>
</dbReference>
<evidence type="ECO:0000313" key="9">
    <source>
        <dbReference type="Proteomes" id="UP000317650"/>
    </source>
</evidence>
<dbReference type="GO" id="GO:0008270">
    <property type="term" value="F:zinc ion binding"/>
    <property type="evidence" value="ECO:0007669"/>
    <property type="project" value="UniProtKB-KW"/>
</dbReference>